<evidence type="ECO:0000256" key="9">
    <source>
        <dbReference type="ARBA" id="ARBA00022842"/>
    </source>
</evidence>
<dbReference type="PROSITE" id="PS01245">
    <property type="entry name" value="RIO1"/>
    <property type="match status" value="1"/>
</dbReference>
<keyword evidence="6" id="KW-0547">Nucleotide-binding</keyword>
<dbReference type="Pfam" id="PF01163">
    <property type="entry name" value="RIO1"/>
    <property type="match status" value="1"/>
</dbReference>
<dbReference type="GO" id="GO:0005524">
    <property type="term" value="F:ATP binding"/>
    <property type="evidence" value="ECO:0007669"/>
    <property type="project" value="UniProtKB-KW"/>
</dbReference>
<feature type="domain" description="RIO kinase" evidence="12">
    <location>
        <begin position="3"/>
        <end position="233"/>
    </location>
</feature>
<dbReference type="InterPro" id="IPR048148">
    <property type="entry name" value="Prot_kin_PA4780"/>
</dbReference>
<comment type="caution">
    <text evidence="13">The sequence shown here is derived from an EMBL/GenBank/DDBJ whole genome shotgun (WGS) entry which is preliminary data.</text>
</comment>
<organism evidence="13 14">
    <name type="scientific">Photobacterium profundum 3TCK</name>
    <dbReference type="NCBI Taxonomy" id="314280"/>
    <lineage>
        <taxon>Bacteria</taxon>
        <taxon>Pseudomonadati</taxon>
        <taxon>Pseudomonadota</taxon>
        <taxon>Gammaproteobacteria</taxon>
        <taxon>Vibrionales</taxon>
        <taxon>Vibrionaceae</taxon>
        <taxon>Photobacterium</taxon>
    </lineage>
</organism>
<comment type="catalytic activity">
    <reaction evidence="11">
        <text>L-seryl-[protein] + ATP = O-phospho-L-seryl-[protein] + ADP + H(+)</text>
        <dbReference type="Rhea" id="RHEA:17989"/>
        <dbReference type="Rhea" id="RHEA-COMP:9863"/>
        <dbReference type="Rhea" id="RHEA-COMP:11604"/>
        <dbReference type="ChEBI" id="CHEBI:15378"/>
        <dbReference type="ChEBI" id="CHEBI:29999"/>
        <dbReference type="ChEBI" id="CHEBI:30616"/>
        <dbReference type="ChEBI" id="CHEBI:83421"/>
        <dbReference type="ChEBI" id="CHEBI:456216"/>
        <dbReference type="EC" id="2.7.11.1"/>
    </reaction>
</comment>
<evidence type="ECO:0000256" key="4">
    <source>
        <dbReference type="ARBA" id="ARBA00022679"/>
    </source>
</evidence>
<evidence type="ECO:0000256" key="5">
    <source>
        <dbReference type="ARBA" id="ARBA00022723"/>
    </source>
</evidence>
<reference evidence="13 14" key="1">
    <citation type="submission" date="2006-03" db="EMBL/GenBank/DDBJ databases">
        <authorList>
            <person name="Bartlett D.H."/>
            <person name="Valle G."/>
            <person name="Lauro F.M."/>
            <person name="Vezzi A."/>
            <person name="Simonato F."/>
            <person name="Eloe E."/>
            <person name="Vitulo N."/>
            <person name="Stratton T.K."/>
            <person name="D'angelo M."/>
            <person name="Ferriera S."/>
            <person name="Johnson J."/>
            <person name="Kravitz S."/>
            <person name="Beeson K."/>
            <person name="Sutton G."/>
            <person name="Rogers Y."/>
            <person name="Friedman R."/>
            <person name="Frazier M."/>
            <person name="Venter J.C."/>
        </authorList>
    </citation>
    <scope>NUCLEOTIDE SEQUENCE [LARGE SCALE GENOMIC DNA]</scope>
    <source>
        <strain evidence="13 14">3TCK</strain>
    </source>
</reference>
<comment type="similarity">
    <text evidence="1">Belongs to the protein kinase superfamily. RIO-type Ser/Thr kinase family.</text>
</comment>
<evidence type="ECO:0000256" key="6">
    <source>
        <dbReference type="ARBA" id="ARBA00022741"/>
    </source>
</evidence>
<proteinExistence type="inferred from homology"/>
<keyword evidence="4" id="KW-0808">Transferase</keyword>
<dbReference type="EC" id="2.7.11.1" evidence="2"/>
<keyword evidence="9" id="KW-0460">Magnesium</keyword>
<dbReference type="InterPro" id="IPR000687">
    <property type="entry name" value="RIO_kinase"/>
</dbReference>
<gene>
    <name evidence="13" type="ORF">P3TCK_17044</name>
</gene>
<dbReference type="InterPro" id="IPR011009">
    <property type="entry name" value="Kinase-like_dom_sf"/>
</dbReference>
<dbReference type="HOGENOM" id="CLU_047558_0_0_6"/>
<dbReference type="GO" id="GO:0046872">
    <property type="term" value="F:metal ion binding"/>
    <property type="evidence" value="ECO:0007669"/>
    <property type="project" value="UniProtKB-KW"/>
</dbReference>
<evidence type="ECO:0000313" key="13">
    <source>
        <dbReference type="EMBL" id="EAS42166.1"/>
    </source>
</evidence>
<accession>Q1Z0V3</accession>
<evidence type="ECO:0000259" key="12">
    <source>
        <dbReference type="SMART" id="SM00090"/>
    </source>
</evidence>
<name>Q1Z0V3_9GAMM</name>
<evidence type="ECO:0000256" key="8">
    <source>
        <dbReference type="ARBA" id="ARBA00022840"/>
    </source>
</evidence>
<keyword evidence="7" id="KW-0418">Kinase</keyword>
<evidence type="ECO:0000313" key="14">
    <source>
        <dbReference type="Proteomes" id="UP000003789"/>
    </source>
</evidence>
<dbReference type="InterPro" id="IPR051272">
    <property type="entry name" value="RIO-type_Ser/Thr_kinase"/>
</dbReference>
<dbReference type="InterPro" id="IPR018934">
    <property type="entry name" value="RIO_dom"/>
</dbReference>
<evidence type="ECO:0000256" key="1">
    <source>
        <dbReference type="ARBA" id="ARBA00009196"/>
    </source>
</evidence>
<evidence type="ECO:0000256" key="3">
    <source>
        <dbReference type="ARBA" id="ARBA00022527"/>
    </source>
</evidence>
<dbReference type="Proteomes" id="UP000003789">
    <property type="component" value="Unassembled WGS sequence"/>
</dbReference>
<dbReference type="PANTHER" id="PTHR45723">
    <property type="entry name" value="SERINE/THREONINE-PROTEIN KINASE RIO1"/>
    <property type="match status" value="1"/>
</dbReference>
<dbReference type="Gene3D" id="3.30.200.20">
    <property type="entry name" value="Phosphorylase Kinase, domain 1"/>
    <property type="match status" value="1"/>
</dbReference>
<dbReference type="AlphaFoldDB" id="Q1Z0V3"/>
<dbReference type="EMBL" id="AAPH01000024">
    <property type="protein sequence ID" value="EAS42166.1"/>
    <property type="molecule type" value="Genomic_DNA"/>
</dbReference>
<keyword evidence="5" id="KW-0479">Metal-binding</keyword>
<keyword evidence="3" id="KW-0723">Serine/threonine-protein kinase</keyword>
<dbReference type="SMART" id="SM00090">
    <property type="entry name" value="RIO"/>
    <property type="match status" value="1"/>
</dbReference>
<protein>
    <recommendedName>
        <fullName evidence="2">non-specific serine/threonine protein kinase</fullName>
        <ecNumber evidence="2">2.7.11.1</ecNumber>
    </recommendedName>
</protein>
<evidence type="ECO:0000256" key="2">
    <source>
        <dbReference type="ARBA" id="ARBA00012513"/>
    </source>
</evidence>
<dbReference type="Gene3D" id="1.10.510.10">
    <property type="entry name" value="Transferase(Phosphotransferase) domain 1"/>
    <property type="match status" value="1"/>
</dbReference>
<sequence length="290" mass="32648">MYNGAMKIPKRIQPLVDDGLVDDVLHQLMSGKEASVYVVRCGDDIRCAKVYKEADKRSFKQAAQYREGRKVKNSRRARAMEKGSKFGRDQQEQVWQSAEVDALYTLANAGVRVPQPYGCFDGVLLMELVTDDEGLVAPRLNDVSITKEQALIDHASVMRSVVRMLCAGIVHGDLSEFNVLVDQYGPVIIDLPQAVDASANNNAKWMLERDVNNMTAYYGQYAPELLDTQFAKEIWALYEEGNLQPDVELTGCFEESTELADVDAVLEEINAVMLEEQMRKERIQEVEESN</sequence>
<evidence type="ECO:0000256" key="10">
    <source>
        <dbReference type="ARBA" id="ARBA00047899"/>
    </source>
</evidence>
<keyword evidence="8" id="KW-0067">ATP-binding</keyword>
<dbReference type="InterPro" id="IPR018935">
    <property type="entry name" value="RIO_kinase_CS"/>
</dbReference>
<dbReference type="NCBIfam" id="NF041645">
    <property type="entry name" value="prot_kin_PA4780"/>
    <property type="match status" value="1"/>
</dbReference>
<dbReference type="GO" id="GO:0004674">
    <property type="term" value="F:protein serine/threonine kinase activity"/>
    <property type="evidence" value="ECO:0007669"/>
    <property type="project" value="UniProtKB-KW"/>
</dbReference>
<evidence type="ECO:0000256" key="7">
    <source>
        <dbReference type="ARBA" id="ARBA00022777"/>
    </source>
</evidence>
<evidence type="ECO:0000256" key="11">
    <source>
        <dbReference type="ARBA" id="ARBA00048679"/>
    </source>
</evidence>
<comment type="catalytic activity">
    <reaction evidence="10">
        <text>L-threonyl-[protein] + ATP = O-phospho-L-threonyl-[protein] + ADP + H(+)</text>
        <dbReference type="Rhea" id="RHEA:46608"/>
        <dbReference type="Rhea" id="RHEA-COMP:11060"/>
        <dbReference type="Rhea" id="RHEA-COMP:11605"/>
        <dbReference type="ChEBI" id="CHEBI:15378"/>
        <dbReference type="ChEBI" id="CHEBI:30013"/>
        <dbReference type="ChEBI" id="CHEBI:30616"/>
        <dbReference type="ChEBI" id="CHEBI:61977"/>
        <dbReference type="ChEBI" id="CHEBI:456216"/>
        <dbReference type="EC" id="2.7.11.1"/>
    </reaction>
</comment>
<dbReference type="SUPFAM" id="SSF56112">
    <property type="entry name" value="Protein kinase-like (PK-like)"/>
    <property type="match status" value="1"/>
</dbReference>